<keyword evidence="3 8" id="KW-0808">Transferase</keyword>
<dbReference type="Gene3D" id="3.40.47.10">
    <property type="match status" value="1"/>
</dbReference>
<dbReference type="SUPFAM" id="SSF51735">
    <property type="entry name" value="NAD(P)-binding Rossmann-fold domains"/>
    <property type="match status" value="1"/>
</dbReference>
<keyword evidence="1" id="KW-0596">Phosphopantetheine</keyword>
<evidence type="ECO:0000256" key="2">
    <source>
        <dbReference type="ARBA" id="ARBA00022553"/>
    </source>
</evidence>
<keyword evidence="4" id="KW-0045">Antibiotic biosynthesis</keyword>
<dbReference type="InterPro" id="IPR016035">
    <property type="entry name" value="Acyl_Trfase/lysoPLipase"/>
</dbReference>
<evidence type="ECO:0000256" key="5">
    <source>
        <dbReference type="SAM" id="MobiDB-lite"/>
    </source>
</evidence>
<sequence>MTEAEVDYRARLGQALQTISRLRSFLAERELTDQRRTSPIAVIGAACRLPGGADSPESFWRLLSECTDTVRRFPEERADATAVFDPDPEAPGKAYSIHGSFLDASHDVAAFDASLFGITPDEAVGMDPQHRLILELSWEALERAGLPPDGLAGSSTGVFLGASTSDYVRMRQQLSRPEDVNPYQVFGEPAFLAGRISYQYGLRGPAQVVDTACSSSLLAAHLACRSLREGECDLALAGGVNLMLMPYGFVLVSKAGAIAPDGRCKTFDASADGYGRGEGGVLLVLKRLADATADGDPVLAVIHGSAANHDGRSSGLTVPSGSAQQEVVRAALADAGLTPDDIGYVEAHGTGTALGDPIELRALDAALGPGRPADRPLLVGSAKANVGHLEAAAGATGLLKAALVLTHRQVPPQPWFRTPNPNLDWDRLRLRVPTAPTPLPAGEGGPYAGLSSFGASGTNLHMVLGAPPPRTPHEVPTRPHELLALSAGSEAALRALAARYADWLGAEQPPLAALGHAAALGRAHLPHRLAAVAASAGELRERLGRFAAGEPAPGLVHGRAAATRRAKVAFLFTGQGSQYPGMGRGLYASEPAFREAIDRCAGLLRAHLDRPLTEILGYAGGRDHQDVSRGRDGRDPAGGTQAPDAADGAQGGALLDRTAYTQPALFAVEYALAELWRSFGVEPGAVLGHSVGEYVAACVSGALDLPDALLLVATRARLMQALPEPGAMIAVPLPEEEALAEAAAVPGAAGRLSVASVNGARDTVLSGAAEAVDALAARLAERSVRARRLRVSHAFHSPLVEPALDGLREAAAQVTPRPPRIPLVSNLTGAPLTEAELADPGYWARHAREAVRFREGMATLDRLGFTVFLEAGPGRTLLGLGSGCLPEGGRQWIASMRRSTEDTEQIRNALGLLYTLGLRPHWPAVYPPGPYDPVGLPTYAFQRERYWFTERRPLALGEPGAEGAAADGAREAAGAGEEATRPALLERLRQAAPGDRGALVADHLRAQLAQALWTPAEEIGADTDLLGLGLDSLLCMQVVTACKRELAVTPALPRLFEDPTLDAWAAHITGLAEQEHALPGAAGGPERALADWTDPARLAREGELPEDIRPGAPTRADWRNPAHVLLTGATGFVGAHLLDELLRSTRATVHCLVRCENPAEGLARLRRNVERYVPWPKDAERRIEVLPGDLGKPLLGLGEAPFDALAHRLDAIYHNGALVNFVHTYRQLKAPNVGGTQEILRLACRGPLTPVNHVSTFAIWGVPEDLTTVFAEKDPLDRAGRLVNGYVQSKYVSEHVVLAARARGIPVNVYRLGQITGHSRTGACMSNSFTTAVIAGCVQLGRAPLLDMLVEMTPADYVCRALVHISTATREFGDAFHLVNPERIAFNDMIGHLVRSGWAVEQIPGEEFLALLQADIGVSEGNPLHLLVDTMREIVHAGQDSMSYRVDELRRALAGSGIDCPPLDERLLDTYTAWMVREGMLPAPAEPGTTQDQ</sequence>
<dbReference type="InterPro" id="IPR001227">
    <property type="entry name" value="Ac_transferase_dom_sf"/>
</dbReference>
<dbReference type="InterPro" id="IPR014043">
    <property type="entry name" value="Acyl_transferase_dom"/>
</dbReference>
<dbReference type="GO" id="GO:0004312">
    <property type="term" value="F:fatty acid synthase activity"/>
    <property type="evidence" value="ECO:0007669"/>
    <property type="project" value="TreeGrafter"/>
</dbReference>
<feature type="region of interest" description="Disordered" evidence="5">
    <location>
        <begin position="621"/>
        <end position="650"/>
    </location>
</feature>
<dbReference type="SUPFAM" id="SSF53901">
    <property type="entry name" value="Thiolase-like"/>
    <property type="match status" value="1"/>
</dbReference>
<dbReference type="InterPro" id="IPR016039">
    <property type="entry name" value="Thiolase-like"/>
</dbReference>
<dbReference type="Gene3D" id="3.40.366.10">
    <property type="entry name" value="Malonyl-Coenzyme A Acyl Carrier Protein, domain 2"/>
    <property type="match status" value="1"/>
</dbReference>
<feature type="domain" description="Ketosynthase family 3 (KS3)" evidence="7">
    <location>
        <begin position="37"/>
        <end position="466"/>
    </location>
</feature>
<dbReference type="Pfam" id="PF00550">
    <property type="entry name" value="PP-binding"/>
    <property type="match status" value="1"/>
</dbReference>
<gene>
    <name evidence="8" type="ORF">D7294_09510</name>
</gene>
<feature type="domain" description="Carrier" evidence="6">
    <location>
        <begin position="990"/>
        <end position="1072"/>
    </location>
</feature>
<dbReference type="OrthoDB" id="5478077at2"/>
<dbReference type="InterPro" id="IPR050091">
    <property type="entry name" value="PKS_NRPS_Biosynth_Enz"/>
</dbReference>
<organism evidence="8 9">
    <name type="scientific">Streptomyces hoynatensis</name>
    <dbReference type="NCBI Taxonomy" id="1141874"/>
    <lineage>
        <taxon>Bacteria</taxon>
        <taxon>Bacillati</taxon>
        <taxon>Actinomycetota</taxon>
        <taxon>Actinomycetes</taxon>
        <taxon>Kitasatosporales</taxon>
        <taxon>Streptomycetaceae</taxon>
        <taxon>Streptomyces</taxon>
    </lineage>
</organism>
<dbReference type="EMBL" id="RBAL01000004">
    <property type="protein sequence ID" value="RKN43915.1"/>
    <property type="molecule type" value="Genomic_DNA"/>
</dbReference>
<protein>
    <submittedName>
        <fullName evidence="8">Acyltransferase domain-containing protein</fullName>
    </submittedName>
</protein>
<dbReference type="SUPFAM" id="SSF52151">
    <property type="entry name" value="FabD/lysophospholipase-like"/>
    <property type="match status" value="1"/>
</dbReference>
<feature type="compositionally biased region" description="Low complexity" evidence="5">
    <location>
        <begin position="637"/>
        <end position="650"/>
    </location>
</feature>
<accession>A0A3A9Z6H9</accession>
<dbReference type="Gene3D" id="3.30.70.3290">
    <property type="match status" value="1"/>
</dbReference>
<dbReference type="GO" id="GO:0031177">
    <property type="term" value="F:phosphopantetheine binding"/>
    <property type="evidence" value="ECO:0007669"/>
    <property type="project" value="InterPro"/>
</dbReference>
<evidence type="ECO:0000259" key="7">
    <source>
        <dbReference type="PROSITE" id="PS52004"/>
    </source>
</evidence>
<dbReference type="InterPro" id="IPR009081">
    <property type="entry name" value="PP-bd_ACP"/>
</dbReference>
<dbReference type="InterPro" id="IPR016036">
    <property type="entry name" value="Malonyl_transacylase_ACP-bd"/>
</dbReference>
<dbReference type="PROSITE" id="PS50075">
    <property type="entry name" value="CARRIER"/>
    <property type="match status" value="1"/>
</dbReference>
<dbReference type="InterPro" id="IPR010080">
    <property type="entry name" value="Thioester_reductase-like_dom"/>
</dbReference>
<reference evidence="8 9" key="1">
    <citation type="journal article" date="2014" name="Int. J. Syst. Evol. Microbiol.">
        <title>Streptomyces hoynatensis sp. nov., isolated from deep marine sediment.</title>
        <authorList>
            <person name="Veyisoglu A."/>
            <person name="Sahin N."/>
        </authorList>
    </citation>
    <scope>NUCLEOTIDE SEQUENCE [LARGE SCALE GENOMIC DNA]</scope>
    <source>
        <strain evidence="8 9">KCTC 29097</strain>
    </source>
</reference>
<dbReference type="Gene3D" id="3.40.50.720">
    <property type="entry name" value="NAD(P)-binding Rossmann-like Domain"/>
    <property type="match status" value="1"/>
</dbReference>
<dbReference type="Pfam" id="PF02801">
    <property type="entry name" value="Ketoacyl-synt_C"/>
    <property type="match status" value="1"/>
</dbReference>
<dbReference type="InterPro" id="IPR020841">
    <property type="entry name" value="PKS_Beta-ketoAc_synthase_dom"/>
</dbReference>
<dbReference type="SMART" id="SM00823">
    <property type="entry name" value="PKS_PP"/>
    <property type="match status" value="1"/>
</dbReference>
<dbReference type="PANTHER" id="PTHR43775:SF37">
    <property type="entry name" value="SI:DKEY-61P9.11"/>
    <property type="match status" value="1"/>
</dbReference>
<keyword evidence="2" id="KW-0597">Phosphoprotein</keyword>
<dbReference type="Pfam" id="PF07993">
    <property type="entry name" value="NAD_binding_4"/>
    <property type="match status" value="1"/>
</dbReference>
<proteinExistence type="predicted"/>
<dbReference type="GO" id="GO:0071770">
    <property type="term" value="P:DIM/DIP cell wall layer assembly"/>
    <property type="evidence" value="ECO:0007669"/>
    <property type="project" value="TreeGrafter"/>
</dbReference>
<feature type="compositionally biased region" description="Low complexity" evidence="5">
    <location>
        <begin position="958"/>
        <end position="977"/>
    </location>
</feature>
<dbReference type="CDD" id="cd00833">
    <property type="entry name" value="PKS"/>
    <property type="match status" value="1"/>
</dbReference>
<dbReference type="NCBIfam" id="TIGR01746">
    <property type="entry name" value="Thioester-redct"/>
    <property type="match status" value="1"/>
</dbReference>
<dbReference type="SUPFAM" id="SSF55048">
    <property type="entry name" value="Probable ACP-binding domain of malonyl-CoA ACP transacylase"/>
    <property type="match status" value="1"/>
</dbReference>
<evidence type="ECO:0000256" key="3">
    <source>
        <dbReference type="ARBA" id="ARBA00022679"/>
    </source>
</evidence>
<name>A0A3A9Z6H9_9ACTN</name>
<dbReference type="GO" id="GO:0006633">
    <property type="term" value="P:fatty acid biosynthetic process"/>
    <property type="evidence" value="ECO:0007669"/>
    <property type="project" value="TreeGrafter"/>
</dbReference>
<dbReference type="InterPro" id="IPR036736">
    <property type="entry name" value="ACP-like_sf"/>
</dbReference>
<dbReference type="SMART" id="SM00827">
    <property type="entry name" value="PKS_AT"/>
    <property type="match status" value="1"/>
</dbReference>
<dbReference type="InterPro" id="IPR014031">
    <property type="entry name" value="Ketoacyl_synth_C"/>
</dbReference>
<dbReference type="InterPro" id="IPR020806">
    <property type="entry name" value="PKS_PP-bd"/>
</dbReference>
<evidence type="ECO:0000256" key="4">
    <source>
        <dbReference type="ARBA" id="ARBA00023194"/>
    </source>
</evidence>
<evidence type="ECO:0000313" key="9">
    <source>
        <dbReference type="Proteomes" id="UP000272474"/>
    </source>
</evidence>
<feature type="region of interest" description="Disordered" evidence="5">
    <location>
        <begin position="958"/>
        <end position="979"/>
    </location>
</feature>
<evidence type="ECO:0000256" key="1">
    <source>
        <dbReference type="ARBA" id="ARBA00022450"/>
    </source>
</evidence>
<keyword evidence="8" id="KW-0012">Acyltransferase</keyword>
<keyword evidence="9" id="KW-1185">Reference proteome</keyword>
<dbReference type="InterPro" id="IPR014030">
    <property type="entry name" value="Ketoacyl_synth_N"/>
</dbReference>
<dbReference type="GO" id="GO:0005886">
    <property type="term" value="C:plasma membrane"/>
    <property type="evidence" value="ECO:0007669"/>
    <property type="project" value="TreeGrafter"/>
</dbReference>
<dbReference type="SUPFAM" id="SSF47336">
    <property type="entry name" value="ACP-like"/>
    <property type="match status" value="1"/>
</dbReference>
<dbReference type="InterPro" id="IPR036291">
    <property type="entry name" value="NAD(P)-bd_dom_sf"/>
</dbReference>
<dbReference type="PROSITE" id="PS52004">
    <property type="entry name" value="KS3_2"/>
    <property type="match status" value="1"/>
</dbReference>
<dbReference type="Pfam" id="PF00109">
    <property type="entry name" value="ketoacyl-synt"/>
    <property type="match status" value="1"/>
</dbReference>
<dbReference type="GO" id="GO:0033068">
    <property type="term" value="P:macrolide biosynthetic process"/>
    <property type="evidence" value="ECO:0007669"/>
    <property type="project" value="UniProtKB-ARBA"/>
</dbReference>
<dbReference type="Gene3D" id="1.10.1200.10">
    <property type="entry name" value="ACP-like"/>
    <property type="match status" value="1"/>
</dbReference>
<dbReference type="CDD" id="cd05235">
    <property type="entry name" value="SDR_e1"/>
    <property type="match status" value="1"/>
</dbReference>
<dbReference type="GO" id="GO:0005737">
    <property type="term" value="C:cytoplasm"/>
    <property type="evidence" value="ECO:0007669"/>
    <property type="project" value="TreeGrafter"/>
</dbReference>
<dbReference type="RefSeq" id="WP_120677578.1">
    <property type="nucleotide sequence ID" value="NZ_RBAL01000004.1"/>
</dbReference>
<dbReference type="PANTHER" id="PTHR43775">
    <property type="entry name" value="FATTY ACID SYNTHASE"/>
    <property type="match status" value="1"/>
</dbReference>
<dbReference type="InterPro" id="IPR013120">
    <property type="entry name" value="FAR_NAD-bd"/>
</dbReference>
<dbReference type="Pfam" id="PF00698">
    <property type="entry name" value="Acyl_transf_1"/>
    <property type="match status" value="1"/>
</dbReference>
<evidence type="ECO:0000259" key="6">
    <source>
        <dbReference type="PROSITE" id="PS50075"/>
    </source>
</evidence>
<dbReference type="InterPro" id="IPR032821">
    <property type="entry name" value="PKS_assoc"/>
</dbReference>
<dbReference type="FunFam" id="3.40.47.10:FF:000019">
    <property type="entry name" value="Polyketide synthase type I"/>
    <property type="match status" value="1"/>
</dbReference>
<dbReference type="Pfam" id="PF16197">
    <property type="entry name" value="KAsynt_C_assoc"/>
    <property type="match status" value="1"/>
</dbReference>
<comment type="caution">
    <text evidence="8">The sequence shown here is derived from an EMBL/GenBank/DDBJ whole genome shotgun (WGS) entry which is preliminary data.</text>
</comment>
<dbReference type="SMART" id="SM00825">
    <property type="entry name" value="PKS_KS"/>
    <property type="match status" value="1"/>
</dbReference>
<dbReference type="Proteomes" id="UP000272474">
    <property type="component" value="Unassembled WGS sequence"/>
</dbReference>
<evidence type="ECO:0000313" key="8">
    <source>
        <dbReference type="EMBL" id="RKN43915.1"/>
    </source>
</evidence>
<dbReference type="SMART" id="SM01294">
    <property type="entry name" value="PKS_PP_betabranch"/>
    <property type="match status" value="1"/>
</dbReference>
<feature type="compositionally biased region" description="Basic and acidic residues" evidence="5">
    <location>
        <begin position="621"/>
        <end position="635"/>
    </location>
</feature>